<dbReference type="RefSeq" id="WP_318347506.1">
    <property type="nucleotide sequence ID" value="NZ_AP018694.1"/>
</dbReference>
<name>A0A5K7SCC8_9BACT</name>
<dbReference type="PANTHER" id="PTHR11764:SF20">
    <property type="entry name" value="LANOSTEROL SYNTHASE"/>
    <property type="match status" value="1"/>
</dbReference>
<dbReference type="PANTHER" id="PTHR11764">
    <property type="entry name" value="TERPENE CYCLASE/MUTASE FAMILY MEMBER"/>
    <property type="match status" value="1"/>
</dbReference>
<feature type="transmembrane region" description="Helical" evidence="4">
    <location>
        <begin position="181"/>
        <end position="204"/>
    </location>
</feature>
<comment type="similarity">
    <text evidence="2">Belongs to the terpene cyclase/mutase family.</text>
</comment>
<dbReference type="InterPro" id="IPR008930">
    <property type="entry name" value="Terpenoid_cyclase/PrenylTrfase"/>
</dbReference>
<evidence type="ECO:0000313" key="8">
    <source>
        <dbReference type="EMBL" id="BBE19243.1"/>
    </source>
</evidence>
<feature type="domain" description="Prenyltransferase alpha-alpha toroid" evidence="5">
    <location>
        <begin position="185"/>
        <end position="324"/>
    </location>
</feature>
<evidence type="ECO:0000259" key="5">
    <source>
        <dbReference type="Pfam" id="PF00432"/>
    </source>
</evidence>
<accession>A0A5K7SCC8</accession>
<dbReference type="InterPro" id="IPR018333">
    <property type="entry name" value="Squalene_cyclase"/>
</dbReference>
<gene>
    <name evidence="8" type="ORF">AQPE_3419</name>
</gene>
<dbReference type="InterPro" id="IPR032697">
    <property type="entry name" value="SQ_cyclase_N"/>
</dbReference>
<evidence type="ECO:0000256" key="2">
    <source>
        <dbReference type="ARBA" id="ARBA00009755"/>
    </source>
</evidence>
<dbReference type="Proteomes" id="UP001193389">
    <property type="component" value="Chromosome"/>
</dbReference>
<evidence type="ECO:0000259" key="6">
    <source>
        <dbReference type="Pfam" id="PF13243"/>
    </source>
</evidence>
<feature type="domain" description="Squalene cyclase N-terminal" evidence="7">
    <location>
        <begin position="17"/>
        <end position="100"/>
    </location>
</feature>
<dbReference type="InterPro" id="IPR001330">
    <property type="entry name" value="Prenyltrans"/>
</dbReference>
<dbReference type="InterPro" id="IPR032696">
    <property type="entry name" value="SQ_cyclase_C"/>
</dbReference>
<keyword evidence="4" id="KW-1133">Transmembrane helix</keyword>
<keyword evidence="3" id="KW-0677">Repeat</keyword>
<evidence type="ECO:0000313" key="9">
    <source>
        <dbReference type="Proteomes" id="UP001193389"/>
    </source>
</evidence>
<dbReference type="GO" id="GO:0016866">
    <property type="term" value="F:intramolecular transferase activity"/>
    <property type="evidence" value="ECO:0007669"/>
    <property type="project" value="InterPro"/>
</dbReference>
<dbReference type="Pfam" id="PF00432">
    <property type="entry name" value="Prenyltrans"/>
    <property type="match status" value="1"/>
</dbReference>
<comment type="pathway">
    <text evidence="1">Secondary metabolite biosynthesis; hopanoid biosynthesis.</text>
</comment>
<feature type="domain" description="Squalene cyclase C-terminal" evidence="6">
    <location>
        <begin position="327"/>
        <end position="566"/>
    </location>
</feature>
<keyword evidence="4" id="KW-0472">Membrane</keyword>
<dbReference type="UniPathway" id="UPA00337"/>
<dbReference type="SUPFAM" id="SSF48239">
    <property type="entry name" value="Terpenoid cyclases/Protein prenyltransferases"/>
    <property type="match status" value="2"/>
</dbReference>
<evidence type="ECO:0000256" key="4">
    <source>
        <dbReference type="SAM" id="Phobius"/>
    </source>
</evidence>
<reference evidence="8" key="1">
    <citation type="journal article" date="2020" name="Int. J. Syst. Evol. Microbiol.">
        <title>Aquipluma nitroreducens gen. nov. sp. nov., a novel facultatively anaerobic bacterium isolated from a freshwater lake.</title>
        <authorList>
            <person name="Watanabe M."/>
            <person name="Kojima H."/>
            <person name="Fukui M."/>
        </authorList>
    </citation>
    <scope>NUCLEOTIDE SEQUENCE</scope>
    <source>
        <strain evidence="8">MeG22</strain>
    </source>
</reference>
<dbReference type="AlphaFoldDB" id="A0A5K7SCC8"/>
<dbReference type="Gene3D" id="1.50.10.20">
    <property type="match status" value="2"/>
</dbReference>
<keyword evidence="4" id="KW-0812">Transmembrane</keyword>
<protein>
    <submittedName>
        <fullName evidence="8">Squalene--hopene cyclase</fullName>
    </submittedName>
</protein>
<dbReference type="GO" id="GO:0005811">
    <property type="term" value="C:lipid droplet"/>
    <property type="evidence" value="ECO:0007669"/>
    <property type="project" value="InterPro"/>
</dbReference>
<organism evidence="8 9">
    <name type="scientific">Aquipluma nitroreducens</name>
    <dbReference type="NCBI Taxonomy" id="2010828"/>
    <lineage>
        <taxon>Bacteria</taxon>
        <taxon>Pseudomonadati</taxon>
        <taxon>Bacteroidota</taxon>
        <taxon>Bacteroidia</taxon>
        <taxon>Marinilabiliales</taxon>
        <taxon>Prolixibacteraceae</taxon>
        <taxon>Aquipluma</taxon>
    </lineage>
</organism>
<evidence type="ECO:0000259" key="7">
    <source>
        <dbReference type="Pfam" id="PF13249"/>
    </source>
</evidence>
<evidence type="ECO:0000256" key="3">
    <source>
        <dbReference type="ARBA" id="ARBA00022737"/>
    </source>
</evidence>
<dbReference type="KEGG" id="anf:AQPE_3419"/>
<dbReference type="EMBL" id="AP018694">
    <property type="protein sequence ID" value="BBE19243.1"/>
    <property type="molecule type" value="Genomic_DNA"/>
</dbReference>
<keyword evidence="9" id="KW-1185">Reference proteome</keyword>
<dbReference type="Pfam" id="PF13249">
    <property type="entry name" value="SQHop_cyclase_N"/>
    <property type="match status" value="1"/>
</dbReference>
<dbReference type="GO" id="GO:0016104">
    <property type="term" value="P:triterpenoid biosynthetic process"/>
    <property type="evidence" value="ECO:0007669"/>
    <property type="project" value="InterPro"/>
</dbReference>
<evidence type="ECO:0000256" key="1">
    <source>
        <dbReference type="ARBA" id="ARBA00004999"/>
    </source>
</evidence>
<proteinExistence type="inferred from homology"/>
<dbReference type="Pfam" id="PF13243">
    <property type="entry name" value="SQHop_cyclase_C"/>
    <property type="match status" value="1"/>
</dbReference>
<sequence>MNQNPEHIQFQFSELSTLLLQKRNVAGYWEGCLSSSALAVAVSITALHFYDAILNTSEISSGLNWLETNLNADGGFGDSPGSVSNVSTSLLCYSAVKVCSADDQYTPLLLKLGDYLRTQNIDVNSEQLIPAILDFYKTDRTFSVPILTMCALCGVPGKEAFESIPQLPFELSLLPRSFYRMLNLSVVSYAIPALIAVGITIFRFKKRKNPLMRWIREASVNKSLALLRKIQPHSGGYLEAIPLTAFVCLCMVESGYRDLEVIHDGMNFLKRTQRKDGSWPIDIDLSTWVTTLAVKSLRSNIDKVLISAERQRITDHLLAIQNMEIHSFNGTQPGGWGWTSHSGSVPDGDDTPGTILALLTLNQDDPTVVQEAVLSGLGWLRQLQNGDGGFPTFSRGWGKLPFDQSCSDLTGHAILALAQTAHLFGDSLSQKQLSEIKKSFVRSIIYLEKHQDQSGFWLPLWFGNQNTPGHANPVYGTARVTAYLNEALITQLGVEYSVVLKQMINRGCQYLVSVQNQDGSWGGAKNIQGSIEETALAVTALAPNGFREECTSGMNWLTEKTKSDGIVASPIGLYFASLWYDEEMYPLTAYLECLSVSVETISSPLPPDSL</sequence>